<accession>A0A4Q1CM78</accession>
<evidence type="ECO:0000313" key="2">
    <source>
        <dbReference type="EMBL" id="RXK62110.1"/>
    </source>
</evidence>
<organism evidence="2 3">
    <name type="scientific">Lacibacter luteus</name>
    <dbReference type="NCBI Taxonomy" id="2508719"/>
    <lineage>
        <taxon>Bacteria</taxon>
        <taxon>Pseudomonadati</taxon>
        <taxon>Bacteroidota</taxon>
        <taxon>Chitinophagia</taxon>
        <taxon>Chitinophagales</taxon>
        <taxon>Chitinophagaceae</taxon>
        <taxon>Lacibacter</taxon>
    </lineage>
</organism>
<dbReference type="Proteomes" id="UP000290204">
    <property type="component" value="Unassembled WGS sequence"/>
</dbReference>
<feature type="chain" id="PRO_5020558848" evidence="1">
    <location>
        <begin position="21"/>
        <end position="645"/>
    </location>
</feature>
<dbReference type="EMBL" id="SDHW01000001">
    <property type="protein sequence ID" value="RXK62110.1"/>
    <property type="molecule type" value="Genomic_DNA"/>
</dbReference>
<gene>
    <name evidence="2" type="ORF">ESA94_03600</name>
</gene>
<reference evidence="2 3" key="1">
    <citation type="submission" date="2019-01" db="EMBL/GenBank/DDBJ databases">
        <title>Lacibacter sp. strain TTM-7.</title>
        <authorList>
            <person name="Chen W.-M."/>
        </authorList>
    </citation>
    <scope>NUCLEOTIDE SEQUENCE [LARGE SCALE GENOMIC DNA]</scope>
    <source>
        <strain evidence="2 3">TTM-7</strain>
    </source>
</reference>
<name>A0A4Q1CM78_9BACT</name>
<keyword evidence="3" id="KW-1185">Reference proteome</keyword>
<sequence length="645" mass="74001">MKRITALMLFTFFLINHLTAQLTAEQRIQDSVIGWWNNNRFDNKIKPTADPVQKRRVQICDSIASWVKKSYTPVASLGTFTRYNGDLSYGVSFDAWNVSHDKKWTDEKGRFKPIPEENTTFALEVNTLPAVTPVDFLNHEKDFYFLLEPDEYMTEQTANRRKGIDFKNNSNIRRFITRITNGQNWVMLAPGNISPFVQVTIGEFLDKAEASIAKEKIKEKEIVDRTFSGNGERDKQSRLQAWSHKEKQFEIVLARINKWRQVHKNRLQEPATFRASQQSVLTGFNTDDIDPFSLREIEKQRKQYQIVYKITKEVVEKCKADKPQWITAWWSFAGAADGVKDFELSTAMMENINYEYIYNYFFSPEKINGISYKPANEEQLQQRLNAYRTKYRNSAIEVPNTKPAASGAFFFDDFSTGTIGTTPRNWYHEKGGVEPFTLNKVNGFDGNWLKLSYGRRISPSFLKNPLPQNFKMEFDVVTDPNFTTRTGGNVELILNTEKINQTNQNQESRLFTNGTVLKIEIHSGNDADADNNNYRGLIKASINSSPTVNRENFEEGIYAERPLRAFNGKKNKVHISILVKDGKVTILANEQPVIQPADFKMKYGGACVLCGVPTGRSFNFLAFNNITNNAKETGVYISNIKITKE</sequence>
<dbReference type="OrthoDB" id="662138at2"/>
<dbReference type="RefSeq" id="WP_129129481.1">
    <property type="nucleotide sequence ID" value="NZ_SDHW01000001.1"/>
</dbReference>
<evidence type="ECO:0000256" key="1">
    <source>
        <dbReference type="SAM" id="SignalP"/>
    </source>
</evidence>
<evidence type="ECO:0000313" key="3">
    <source>
        <dbReference type="Proteomes" id="UP000290204"/>
    </source>
</evidence>
<dbReference type="AlphaFoldDB" id="A0A4Q1CM78"/>
<comment type="caution">
    <text evidence="2">The sequence shown here is derived from an EMBL/GenBank/DDBJ whole genome shotgun (WGS) entry which is preliminary data.</text>
</comment>
<feature type="signal peptide" evidence="1">
    <location>
        <begin position="1"/>
        <end position="20"/>
    </location>
</feature>
<proteinExistence type="predicted"/>
<keyword evidence="1" id="KW-0732">Signal</keyword>
<protein>
    <submittedName>
        <fullName evidence="2">Uncharacterized protein</fullName>
    </submittedName>
</protein>